<dbReference type="InterPro" id="IPR045865">
    <property type="entry name" value="ACT-like_dom_sf"/>
</dbReference>
<evidence type="ECO:0000256" key="2">
    <source>
        <dbReference type="ARBA" id="ARBA00022801"/>
    </source>
</evidence>
<dbReference type="GO" id="GO:0006189">
    <property type="term" value="P:'de novo' IMP biosynthetic process"/>
    <property type="evidence" value="ECO:0007669"/>
    <property type="project" value="InterPro"/>
</dbReference>
<dbReference type="SUPFAM" id="SSF55021">
    <property type="entry name" value="ACT-like"/>
    <property type="match status" value="1"/>
</dbReference>
<dbReference type="Gene3D" id="3.40.50.170">
    <property type="entry name" value="Formyl transferase, N-terminal domain"/>
    <property type="match status" value="1"/>
</dbReference>
<dbReference type="EMBL" id="BNJQ01000017">
    <property type="protein sequence ID" value="GHP07612.1"/>
    <property type="molecule type" value="Genomic_DNA"/>
</dbReference>
<dbReference type="InterPro" id="IPR004810">
    <property type="entry name" value="PurU"/>
</dbReference>
<dbReference type="NCBIfam" id="TIGR00655">
    <property type="entry name" value="PurU"/>
    <property type="match status" value="1"/>
</dbReference>
<feature type="compositionally biased region" description="Basic and acidic residues" evidence="3">
    <location>
        <begin position="1"/>
        <end position="15"/>
    </location>
</feature>
<feature type="domain" description="ACT" evidence="4">
    <location>
        <begin position="99"/>
        <end position="177"/>
    </location>
</feature>
<evidence type="ECO:0000259" key="4">
    <source>
        <dbReference type="PROSITE" id="PS51671"/>
    </source>
</evidence>
<keyword evidence="1" id="KW-0554">One-carbon metabolism</keyword>
<dbReference type="Pfam" id="PF00551">
    <property type="entry name" value="Formyl_trans_N"/>
    <property type="match status" value="1"/>
</dbReference>
<dbReference type="NCBIfam" id="NF004684">
    <property type="entry name" value="PRK06027.1"/>
    <property type="match status" value="1"/>
</dbReference>
<organism evidence="5 6">
    <name type="scientific">Pycnococcus provasolii</name>
    <dbReference type="NCBI Taxonomy" id="41880"/>
    <lineage>
        <taxon>Eukaryota</taxon>
        <taxon>Viridiplantae</taxon>
        <taxon>Chlorophyta</taxon>
        <taxon>Pseudoscourfieldiophyceae</taxon>
        <taxon>Pseudoscourfieldiales</taxon>
        <taxon>Pycnococcaceae</taxon>
        <taxon>Pycnococcus</taxon>
    </lineage>
</organism>
<sequence>MKMKVLDKDKDKDGADGGDGGPLASMLKTRKCHGLRRHHSLHSVSTHFRIPRQRQLATCNAAVVPNSSGGPTLNVDKEKNSTQQLDDDGELRNNTNVADVLVSCPDQKGVIAALAQLFYGYGCNIISSDQHTTSHDDGNVPMFYQRITVDLSELHQGRDTSALETAIDATASRFNMNWQMHKRSEKKRVAILVSKVDHCLWDLLIRHANGELDCEIALVASNHLEPGRHIAEKFHVPFHHIPISPNDSNGDLGAAKEKQEKAMRRLLNDAKVDCVVLARYMQVMSEEFCEEWAGKCINIHHSFLPAFEGARPYHRAHTRGVKLIGATAHYVSSELDAGPIIVQEVAHVSHRDDVSDLKRKGRDLERYCLARALRLHVDNRLLLHGNKTIVY</sequence>
<dbReference type="HAMAP" id="MF_01927">
    <property type="entry name" value="PurU"/>
    <property type="match status" value="1"/>
</dbReference>
<dbReference type="Pfam" id="PF01842">
    <property type="entry name" value="ACT"/>
    <property type="match status" value="1"/>
</dbReference>
<keyword evidence="6" id="KW-1185">Reference proteome</keyword>
<reference evidence="5" key="1">
    <citation type="submission" date="2020-10" db="EMBL/GenBank/DDBJ databases">
        <title>Unveiling of a novel bifunctional photoreceptor, Dualchrome1, isolated from a cosmopolitan green alga.</title>
        <authorList>
            <person name="Suzuki S."/>
            <person name="Kawachi M."/>
        </authorList>
    </citation>
    <scope>NUCLEOTIDE SEQUENCE</scope>
    <source>
        <strain evidence="5">NIES 2893</strain>
    </source>
</reference>
<dbReference type="InterPro" id="IPR044074">
    <property type="entry name" value="PurU_ACT"/>
</dbReference>
<name>A0A830HL58_9CHLO</name>
<dbReference type="GO" id="GO:0008864">
    <property type="term" value="F:formyltetrahydrofolate deformylase activity"/>
    <property type="evidence" value="ECO:0007669"/>
    <property type="project" value="InterPro"/>
</dbReference>
<proteinExistence type="inferred from homology"/>
<dbReference type="InterPro" id="IPR041729">
    <property type="entry name" value="Formyl-FH4-Hydrolase_C"/>
</dbReference>
<dbReference type="PRINTS" id="PR01575">
    <property type="entry name" value="FFH4HYDRLASE"/>
</dbReference>
<evidence type="ECO:0000256" key="3">
    <source>
        <dbReference type="SAM" id="MobiDB-lite"/>
    </source>
</evidence>
<dbReference type="Proteomes" id="UP000660262">
    <property type="component" value="Unassembled WGS sequence"/>
</dbReference>
<dbReference type="PROSITE" id="PS51671">
    <property type="entry name" value="ACT"/>
    <property type="match status" value="1"/>
</dbReference>
<keyword evidence="2" id="KW-0378">Hydrolase</keyword>
<dbReference type="InterPro" id="IPR002912">
    <property type="entry name" value="ACT_dom"/>
</dbReference>
<protein>
    <recommendedName>
        <fullName evidence="4">ACT domain-containing protein</fullName>
    </recommendedName>
</protein>
<dbReference type="CDD" id="cd08648">
    <property type="entry name" value="FMT_core_Formyl-FH4-Hydrolase_C"/>
    <property type="match status" value="1"/>
</dbReference>
<dbReference type="SUPFAM" id="SSF53328">
    <property type="entry name" value="Formyltransferase"/>
    <property type="match status" value="1"/>
</dbReference>
<dbReference type="OrthoDB" id="4239773at2759"/>
<dbReference type="AlphaFoldDB" id="A0A830HL58"/>
<dbReference type="InterPro" id="IPR002376">
    <property type="entry name" value="Formyl_transf_N"/>
</dbReference>
<feature type="region of interest" description="Disordered" evidence="3">
    <location>
        <begin position="1"/>
        <end position="25"/>
    </location>
</feature>
<accession>A0A830HL58</accession>
<dbReference type="PANTHER" id="PTHR42706:SF1">
    <property type="entry name" value="FORMYLTETRAHYDROFOLATE DEFORMYLASE 2, MITOCHONDRIAL"/>
    <property type="match status" value="1"/>
</dbReference>
<dbReference type="GO" id="GO:0006730">
    <property type="term" value="P:one-carbon metabolic process"/>
    <property type="evidence" value="ECO:0007669"/>
    <property type="project" value="UniProtKB-KW"/>
</dbReference>
<dbReference type="PANTHER" id="PTHR42706">
    <property type="entry name" value="FORMYLTETRAHYDROFOLATE DEFORMYLASE"/>
    <property type="match status" value="1"/>
</dbReference>
<dbReference type="Gene3D" id="3.30.70.260">
    <property type="match status" value="1"/>
</dbReference>
<evidence type="ECO:0000313" key="5">
    <source>
        <dbReference type="EMBL" id="GHP07612.1"/>
    </source>
</evidence>
<gene>
    <name evidence="5" type="ORF">PPROV_000635400</name>
</gene>
<dbReference type="CDD" id="cd04875">
    <property type="entry name" value="ACT_F4HF-DF"/>
    <property type="match status" value="1"/>
</dbReference>
<comment type="caution">
    <text evidence="5">The sequence shown here is derived from an EMBL/GenBank/DDBJ whole genome shotgun (WGS) entry which is preliminary data.</text>
</comment>
<dbReference type="InterPro" id="IPR036477">
    <property type="entry name" value="Formyl_transf_N_sf"/>
</dbReference>
<evidence type="ECO:0000256" key="1">
    <source>
        <dbReference type="ARBA" id="ARBA00022563"/>
    </source>
</evidence>
<evidence type="ECO:0000313" key="6">
    <source>
        <dbReference type="Proteomes" id="UP000660262"/>
    </source>
</evidence>